<dbReference type="EMBL" id="CP048788">
    <property type="protein sequence ID" value="QJF50416.1"/>
    <property type="molecule type" value="Genomic_DNA"/>
</dbReference>
<evidence type="ECO:0000313" key="2">
    <source>
        <dbReference type="EMBL" id="QJF50416.1"/>
    </source>
</evidence>
<evidence type="ECO:0000313" key="3">
    <source>
        <dbReference type="Proteomes" id="UP000503308"/>
    </source>
</evidence>
<name>A0A858SU52_9RHOB</name>
<keyword evidence="3" id="KW-1185">Reference proteome</keyword>
<gene>
    <name evidence="2" type="ORF">G3256_04175</name>
</gene>
<organism evidence="2 3">
    <name type="scientific">Roseobacter ponti</name>
    <dbReference type="NCBI Taxonomy" id="1891787"/>
    <lineage>
        <taxon>Bacteria</taxon>
        <taxon>Pseudomonadati</taxon>
        <taxon>Pseudomonadota</taxon>
        <taxon>Alphaproteobacteria</taxon>
        <taxon>Rhodobacterales</taxon>
        <taxon>Roseobacteraceae</taxon>
        <taxon>Roseobacter</taxon>
    </lineage>
</organism>
<dbReference type="Proteomes" id="UP000503308">
    <property type="component" value="Chromosome"/>
</dbReference>
<sequence>MPAVFLSGWTALRAAGMPEATAFVWAAVLAQAAQVWGTLPGTVRLQRRVFGQARPAFLRAMTMILGVLAFQIWYADPSFSQRLISIFCAAYAGLMVLGVRGDTDILDRFVPVTDDTRVPMSFRRHLLMLYALVAIMVIAVNETLVVLDTPLNTRVVALSLLPLALHYFFEIALRLSCPPLEDDEA</sequence>
<feature type="transmembrane region" description="Helical" evidence="1">
    <location>
        <begin position="126"/>
        <end position="145"/>
    </location>
</feature>
<feature type="transmembrane region" description="Helical" evidence="1">
    <location>
        <begin position="56"/>
        <end position="75"/>
    </location>
</feature>
<evidence type="ECO:0000256" key="1">
    <source>
        <dbReference type="SAM" id="Phobius"/>
    </source>
</evidence>
<accession>A0A858SU52</accession>
<keyword evidence="1" id="KW-0472">Membrane</keyword>
<dbReference type="KEGG" id="rpon:G3256_04175"/>
<reference evidence="2 3" key="1">
    <citation type="submission" date="2020-02" db="EMBL/GenBank/DDBJ databases">
        <title>Genome sequence of Roseobacter ponti.</title>
        <authorList>
            <person name="Hollensteiner J."/>
            <person name="Schneider D."/>
            <person name="Poehlein A."/>
            <person name="Daniel R."/>
        </authorList>
    </citation>
    <scope>NUCLEOTIDE SEQUENCE [LARGE SCALE GENOMIC DNA]</scope>
    <source>
        <strain evidence="2 3">DSM 106830</strain>
    </source>
</reference>
<keyword evidence="1" id="KW-1133">Transmembrane helix</keyword>
<protein>
    <submittedName>
        <fullName evidence="2">Uncharacterized protein</fullName>
    </submittedName>
</protein>
<keyword evidence="1" id="KW-0812">Transmembrane</keyword>
<dbReference type="AlphaFoldDB" id="A0A858SU52"/>
<proteinExistence type="predicted"/>
<dbReference type="RefSeq" id="WP_169639632.1">
    <property type="nucleotide sequence ID" value="NZ_CP048788.1"/>
</dbReference>